<keyword evidence="2 8" id="KW-0240">DNA-directed RNA polymerase</keyword>
<dbReference type="InterPro" id="IPR019761">
    <property type="entry name" value="DNA-dir_RNA_pol-M_15_CS"/>
</dbReference>
<dbReference type="CDD" id="cd10507">
    <property type="entry name" value="Zn-ribbon_RPA12"/>
    <property type="match status" value="1"/>
</dbReference>
<feature type="binding site" evidence="9">
    <location>
        <position position="88"/>
    </location>
    <ligand>
        <name>Zn(2+)</name>
        <dbReference type="ChEBI" id="CHEBI:29105"/>
        <label>2</label>
    </ligand>
</feature>
<dbReference type="PIRSF" id="PIRSF005586">
    <property type="entry name" value="RNApol_RpoM"/>
    <property type="match status" value="1"/>
</dbReference>
<comment type="similarity">
    <text evidence="8">Belongs to the archaeal rpoM/eukaryotic RPA12/RPB9/RPC11 RNA polymerase family.</text>
</comment>
<dbReference type="OMA" id="DHICTKC"/>
<evidence type="ECO:0000256" key="5">
    <source>
        <dbReference type="ARBA" id="ARBA00022833"/>
    </source>
</evidence>
<dbReference type="GO" id="GO:0003899">
    <property type="term" value="F:DNA-directed RNA polymerase activity"/>
    <property type="evidence" value="ECO:0007669"/>
    <property type="project" value="InterPro"/>
</dbReference>
<proteinExistence type="inferred from homology"/>
<gene>
    <name evidence="12" type="ORF">F9C07_4705</name>
</gene>
<protein>
    <recommendedName>
        <fullName evidence="8">DNA-directed RNA polymerase subunit</fullName>
    </recommendedName>
</protein>
<dbReference type="GO" id="GO:0006363">
    <property type="term" value="P:termination of RNA polymerase I transcription"/>
    <property type="evidence" value="ECO:0007669"/>
    <property type="project" value="TreeGrafter"/>
</dbReference>
<feature type="binding site" evidence="9">
    <location>
        <position position="38"/>
    </location>
    <ligand>
        <name>Zn(2+)</name>
        <dbReference type="ChEBI" id="CHEBI:29105"/>
        <label>1</label>
    </ligand>
</feature>
<dbReference type="Pfam" id="PF01096">
    <property type="entry name" value="Zn_ribbon_TFIIS"/>
    <property type="match status" value="1"/>
</dbReference>
<dbReference type="InterPro" id="IPR034004">
    <property type="entry name" value="Zn_ribbon_RPA12_C"/>
</dbReference>
<dbReference type="PANTHER" id="PTHR11239">
    <property type="entry name" value="DNA-DIRECTED RNA POLYMERASE"/>
    <property type="match status" value="1"/>
</dbReference>
<keyword evidence="4 10" id="KW-0863">Zinc-finger</keyword>
<dbReference type="PROSITE" id="PS01030">
    <property type="entry name" value="RNA_POL_M_15KD"/>
    <property type="match status" value="1"/>
</dbReference>
<dbReference type="EMBL" id="CP044620">
    <property type="protein sequence ID" value="QRD85676.1"/>
    <property type="molecule type" value="Genomic_DNA"/>
</dbReference>
<dbReference type="Gene3D" id="2.20.25.10">
    <property type="match status" value="1"/>
</dbReference>
<dbReference type="PROSITE" id="PS51133">
    <property type="entry name" value="ZF_TFIIS_2"/>
    <property type="match status" value="1"/>
</dbReference>
<dbReference type="InterPro" id="IPR001222">
    <property type="entry name" value="Znf_TFIIS"/>
</dbReference>
<dbReference type="GO" id="GO:0005736">
    <property type="term" value="C:RNA polymerase I complex"/>
    <property type="evidence" value="ECO:0007669"/>
    <property type="project" value="TreeGrafter"/>
</dbReference>
<dbReference type="Proteomes" id="UP000596276">
    <property type="component" value="Chromosome 3"/>
</dbReference>
<feature type="zinc finger region" description="C4-type" evidence="10">
    <location>
        <begin position="18"/>
        <end position="38"/>
    </location>
</feature>
<accession>A0A7U2QUQ1</accession>
<evidence type="ECO:0000256" key="1">
    <source>
        <dbReference type="ARBA" id="ARBA00004604"/>
    </source>
</evidence>
<comment type="subcellular location">
    <subcellularLocation>
        <location evidence="1">Nucleus</location>
        <location evidence="1">Nucleolus</location>
    </subcellularLocation>
</comment>
<feature type="binding site" evidence="9">
    <location>
        <position position="116"/>
    </location>
    <ligand>
        <name>Zn(2+)</name>
        <dbReference type="ChEBI" id="CHEBI:29105"/>
        <label>2</label>
    </ligand>
</feature>
<evidence type="ECO:0000256" key="7">
    <source>
        <dbReference type="ARBA" id="ARBA00023242"/>
    </source>
</evidence>
<evidence type="ECO:0000256" key="6">
    <source>
        <dbReference type="ARBA" id="ARBA00023163"/>
    </source>
</evidence>
<evidence type="ECO:0000256" key="10">
    <source>
        <dbReference type="PIRSR" id="PIRSR005586-2"/>
    </source>
</evidence>
<feature type="binding site" evidence="9">
    <location>
        <position position="91"/>
    </location>
    <ligand>
        <name>Zn(2+)</name>
        <dbReference type="ChEBI" id="CHEBI:29105"/>
        <label>2</label>
    </ligand>
</feature>
<dbReference type="InterPro" id="IPR012164">
    <property type="entry name" value="Rpa12/Rpb9/Rpc10/TFS"/>
</dbReference>
<feature type="binding site" evidence="9">
    <location>
        <position position="35"/>
    </location>
    <ligand>
        <name>Zn(2+)</name>
        <dbReference type="ChEBI" id="CHEBI:29105"/>
        <label>1</label>
    </ligand>
</feature>
<dbReference type="VEuPathDB" id="FungiDB:F9C07_4705"/>
<evidence type="ECO:0000256" key="2">
    <source>
        <dbReference type="ARBA" id="ARBA00022478"/>
    </source>
</evidence>
<feature type="binding site" evidence="9">
    <location>
        <position position="21"/>
    </location>
    <ligand>
        <name>Zn(2+)</name>
        <dbReference type="ChEBI" id="CHEBI:29105"/>
        <label>1</label>
    </ligand>
</feature>
<evidence type="ECO:0000256" key="3">
    <source>
        <dbReference type="ARBA" id="ARBA00022723"/>
    </source>
</evidence>
<dbReference type="GO" id="GO:0003676">
    <property type="term" value="F:nucleic acid binding"/>
    <property type="evidence" value="ECO:0007669"/>
    <property type="project" value="InterPro"/>
</dbReference>
<feature type="binding site" evidence="9">
    <location>
        <position position="18"/>
    </location>
    <ligand>
        <name>Zn(2+)</name>
        <dbReference type="ChEBI" id="CHEBI:29105"/>
        <label>1</label>
    </ligand>
</feature>
<feature type="binding site" evidence="9">
    <location>
        <position position="119"/>
    </location>
    <ligand>
        <name>Zn(2+)</name>
        <dbReference type="ChEBI" id="CHEBI:29105"/>
        <label>2</label>
    </ligand>
</feature>
<reference evidence="13" key="1">
    <citation type="journal article" date="2021" name="G3 (Bethesda)">
        <title>Chromosome assembled and annotated genome sequence of Aspergillus flavus NRRL 3357.</title>
        <authorList>
            <person name="Skerker J.M."/>
            <person name="Pianalto K.M."/>
            <person name="Mondo S.J."/>
            <person name="Yang K."/>
            <person name="Arkin A.P."/>
            <person name="Keller N.P."/>
            <person name="Grigoriev I.V."/>
            <person name="Louise Glass N.L."/>
        </authorList>
    </citation>
    <scope>NUCLEOTIDE SEQUENCE [LARGE SCALE GENOMIC DNA]</scope>
    <source>
        <strain evidence="13">ATCC 200026 / FGSC A1120 / IAM 13836 / NRRL 3357 / JCM 12722 / SRRC 167</strain>
    </source>
</reference>
<dbReference type="PANTHER" id="PTHR11239:SF14">
    <property type="entry name" value="DNA-DIRECTED RNA POLYMERASE I SUBUNIT RPA12"/>
    <property type="match status" value="1"/>
</dbReference>
<dbReference type="SUPFAM" id="SSF57783">
    <property type="entry name" value="Zinc beta-ribbon"/>
    <property type="match status" value="1"/>
</dbReference>
<comment type="function">
    <text evidence="8">DNA-dependent RNA polymerase catalyzes the transcription of DNA into RNA using the four ribonucleoside triphosphates as substrates.</text>
</comment>
<keyword evidence="5 9" id="KW-0862">Zinc</keyword>
<dbReference type="SMART" id="SM00440">
    <property type="entry name" value="ZnF_C2C2"/>
    <property type="match status" value="1"/>
</dbReference>
<evidence type="ECO:0000313" key="12">
    <source>
        <dbReference type="EMBL" id="QRD85676.1"/>
    </source>
</evidence>
<keyword evidence="6 8" id="KW-0804">Transcription</keyword>
<organism evidence="12 13">
    <name type="scientific">Aspergillus flavus (strain ATCC 200026 / FGSC A1120 / IAM 13836 / NRRL 3357 / JCM 12722 / SRRC 167)</name>
    <dbReference type="NCBI Taxonomy" id="332952"/>
    <lineage>
        <taxon>Eukaryota</taxon>
        <taxon>Fungi</taxon>
        <taxon>Dikarya</taxon>
        <taxon>Ascomycota</taxon>
        <taxon>Pezizomycotina</taxon>
        <taxon>Eurotiomycetes</taxon>
        <taxon>Eurotiomycetidae</taxon>
        <taxon>Eurotiales</taxon>
        <taxon>Aspergillaceae</taxon>
        <taxon>Aspergillus</taxon>
        <taxon>Aspergillus subgen. Circumdati</taxon>
    </lineage>
</organism>
<name>A0A7U2QUQ1_ASPFN</name>
<dbReference type="AlphaFoldDB" id="A0A7U2QUQ1"/>
<evidence type="ECO:0000256" key="8">
    <source>
        <dbReference type="PIRNR" id="PIRNR005586"/>
    </source>
</evidence>
<feature type="domain" description="TFIIS-type" evidence="11">
    <location>
        <begin position="84"/>
        <end position="124"/>
    </location>
</feature>
<keyword evidence="13" id="KW-1185">Reference proteome</keyword>
<keyword evidence="3 9" id="KW-0479">Metal-binding</keyword>
<evidence type="ECO:0000256" key="9">
    <source>
        <dbReference type="PIRSR" id="PIRSR005586-1"/>
    </source>
</evidence>
<sequence>MEDNDSLLDHFSRVVQYCDDCGSLLDESPEETLQCELCGKLAKNTVFFHTQTTVSENFLSKLRNKMKSFTQKATRDELGPGPTIEVDCVKCPSKDVTYSQVQLRSANEGSTIFYNCLKCGHRQIHWLLSQA</sequence>
<evidence type="ECO:0000256" key="4">
    <source>
        <dbReference type="ARBA" id="ARBA00022771"/>
    </source>
</evidence>
<evidence type="ECO:0000259" key="11">
    <source>
        <dbReference type="PROSITE" id="PS51133"/>
    </source>
</evidence>
<dbReference type="GO" id="GO:0008270">
    <property type="term" value="F:zinc ion binding"/>
    <property type="evidence" value="ECO:0007669"/>
    <property type="project" value="UniProtKB-KW"/>
</dbReference>
<evidence type="ECO:0000313" key="13">
    <source>
        <dbReference type="Proteomes" id="UP000596276"/>
    </source>
</evidence>
<keyword evidence="7 8" id="KW-0539">Nucleus</keyword>